<dbReference type="Pfam" id="PF22975">
    <property type="entry name" value="EPS8_2nd"/>
    <property type="match status" value="1"/>
</dbReference>
<accession>T1JYW0</accession>
<evidence type="ECO:0000259" key="5">
    <source>
        <dbReference type="PROSITE" id="PS50002"/>
    </source>
</evidence>
<dbReference type="SUPFAM" id="SSF50044">
    <property type="entry name" value="SH3-domain"/>
    <property type="match status" value="1"/>
</dbReference>
<dbReference type="Gene3D" id="2.30.30.40">
    <property type="entry name" value="SH3 Domains"/>
    <property type="match status" value="1"/>
</dbReference>
<evidence type="ECO:0000313" key="7">
    <source>
        <dbReference type="Proteomes" id="UP000015104"/>
    </source>
</evidence>
<dbReference type="InterPro" id="IPR055093">
    <property type="entry name" value="EPS8_2nd"/>
</dbReference>
<dbReference type="GO" id="GO:0035023">
    <property type="term" value="P:regulation of Rho protein signal transduction"/>
    <property type="evidence" value="ECO:0007669"/>
    <property type="project" value="TreeGrafter"/>
</dbReference>
<evidence type="ECO:0000256" key="4">
    <source>
        <dbReference type="SAM" id="MobiDB-lite"/>
    </source>
</evidence>
<dbReference type="InterPro" id="IPR036028">
    <property type="entry name" value="SH3-like_dom_sf"/>
</dbReference>
<dbReference type="OrthoDB" id="4680325at2759"/>
<dbReference type="InterPro" id="IPR011993">
    <property type="entry name" value="PH-like_dom_sf"/>
</dbReference>
<dbReference type="InterPro" id="IPR001452">
    <property type="entry name" value="SH3_domain"/>
</dbReference>
<dbReference type="InterPro" id="IPR035462">
    <property type="entry name" value="Eps8_SH3"/>
</dbReference>
<dbReference type="eggNOG" id="KOG3557">
    <property type="taxonomic scope" value="Eukaryota"/>
</dbReference>
<dbReference type="KEGG" id="tut:107372215"/>
<sequence length="622" mass="69997">MVSTSSSQENYVVEHLATFSTSTPSQQPITPKVAIQRLFAMEKTSGIWTQRMFVKIEGSHMLIIDVESNDIVERFPVAFIQQPISFSHRDHMYDNILIFTVQHPDESQGELHIFQCVSHSAQQIAEDISSWMRKHGNLAITVDHIHHETNPVPVNVHVKETVNAFNALAAQREKKPASPSISSSPQRRTPPLGPGHNSRDHDSRSVTTTSSIDSNHNAAPRTNSHDQSLSNERYVSILNHCFDDIERFIQRLQHAAVALKELQLRNHKRGGKGAAHGGDGLLSIRARGPSESEFYEILGKFKLAFNLLAKLKGCIHDPNAPELVHFLFTPLAIIIEAARMNGPVPIDPGAVTIPFLSADAIELLSNCCTSKETELWQSLGVNWTQPVRHPIGSPSRLGQVYQPVFSDGWAPAITEKDLMGFHSSSETSEHEDDCLPLSRETPIRRDRSDYVHHHHPPHFVDSDFDDHLEHHMVPPPHKGPPPPPSSMHHGRHPPPSPIDSIERDSPTIVHLSELEQTTWLNELQDKGAKIVQVLFPRTANNEKELTVEKGEILEILDASRNWWKARNSRGQIAHVPNTIVEPISGNYQFNRSERGSRLTRGSPDEDWIRKERQAKMFEPKAW</sequence>
<comment type="similarity">
    <text evidence="1">Belongs to the EPS8 family.</text>
</comment>
<evidence type="ECO:0000313" key="6">
    <source>
        <dbReference type="EnsemblMetazoa" id="tetur03g01760.1"/>
    </source>
</evidence>
<dbReference type="STRING" id="32264.T1JYW0"/>
<dbReference type="Pfam" id="PF08416">
    <property type="entry name" value="PTB"/>
    <property type="match status" value="1"/>
</dbReference>
<dbReference type="InterPro" id="IPR013625">
    <property type="entry name" value="PTB"/>
</dbReference>
<dbReference type="Pfam" id="PF00018">
    <property type="entry name" value="SH3_1"/>
    <property type="match status" value="1"/>
</dbReference>
<dbReference type="EnsemblMetazoa" id="tetur03g01760.1">
    <property type="protein sequence ID" value="tetur03g01760.1"/>
    <property type="gene ID" value="tetur03g01760"/>
</dbReference>
<feature type="domain" description="SH3" evidence="5">
    <location>
        <begin position="526"/>
        <end position="585"/>
    </location>
</feature>
<dbReference type="CDD" id="cd11764">
    <property type="entry name" value="SH3_Eps8"/>
    <property type="match status" value="1"/>
</dbReference>
<dbReference type="GO" id="GO:0005886">
    <property type="term" value="C:plasma membrane"/>
    <property type="evidence" value="ECO:0007669"/>
    <property type="project" value="TreeGrafter"/>
</dbReference>
<dbReference type="Gene3D" id="2.30.29.30">
    <property type="entry name" value="Pleckstrin-homology domain (PH domain)/Phosphotyrosine-binding domain (PTB)"/>
    <property type="match status" value="1"/>
</dbReference>
<dbReference type="PANTHER" id="PTHR12287">
    <property type="entry name" value="EPIDERMAL GROWTH FACTOR RECEPTOR KINASE SUBSTRATE EPS8-RELATED PROTEIN"/>
    <property type="match status" value="1"/>
</dbReference>
<dbReference type="HOGENOM" id="CLU_014510_1_1_1"/>
<evidence type="ECO:0000256" key="2">
    <source>
        <dbReference type="ARBA" id="ARBA00022443"/>
    </source>
</evidence>
<dbReference type="PANTHER" id="PTHR12287:SF23">
    <property type="entry name" value="AROUSER, ISOFORM A-RELATED"/>
    <property type="match status" value="1"/>
</dbReference>
<dbReference type="InterPro" id="IPR039801">
    <property type="entry name" value="EPS8-like"/>
</dbReference>
<dbReference type="SMART" id="SM00326">
    <property type="entry name" value="SH3"/>
    <property type="match status" value="1"/>
</dbReference>
<feature type="compositionally biased region" description="Pro residues" evidence="4">
    <location>
        <begin position="473"/>
        <end position="485"/>
    </location>
</feature>
<proteinExistence type="inferred from homology"/>
<feature type="compositionally biased region" description="Low complexity" evidence="4">
    <location>
        <begin position="177"/>
        <end position="190"/>
    </location>
</feature>
<dbReference type="OMA" id="CECIPLE"/>
<feature type="compositionally biased region" description="Polar residues" evidence="4">
    <location>
        <begin position="205"/>
        <end position="228"/>
    </location>
</feature>
<dbReference type="GO" id="GO:0003779">
    <property type="term" value="F:actin binding"/>
    <property type="evidence" value="ECO:0007669"/>
    <property type="project" value="TreeGrafter"/>
</dbReference>
<dbReference type="GO" id="GO:0007266">
    <property type="term" value="P:Rho protein signal transduction"/>
    <property type="evidence" value="ECO:0007669"/>
    <property type="project" value="TreeGrafter"/>
</dbReference>
<keyword evidence="2 3" id="KW-0728">SH3 domain</keyword>
<evidence type="ECO:0000256" key="1">
    <source>
        <dbReference type="ARBA" id="ARBA00006197"/>
    </source>
</evidence>
<feature type="region of interest" description="Disordered" evidence="4">
    <location>
        <begin position="170"/>
        <end position="228"/>
    </location>
</feature>
<protein>
    <recommendedName>
        <fullName evidence="5">SH3 domain-containing protein</fullName>
    </recommendedName>
</protein>
<feature type="compositionally biased region" description="Basic and acidic residues" evidence="4">
    <location>
        <begin position="458"/>
        <end position="472"/>
    </location>
</feature>
<organism evidence="6 7">
    <name type="scientific">Tetranychus urticae</name>
    <name type="common">Two-spotted spider mite</name>
    <dbReference type="NCBI Taxonomy" id="32264"/>
    <lineage>
        <taxon>Eukaryota</taxon>
        <taxon>Metazoa</taxon>
        <taxon>Ecdysozoa</taxon>
        <taxon>Arthropoda</taxon>
        <taxon>Chelicerata</taxon>
        <taxon>Arachnida</taxon>
        <taxon>Acari</taxon>
        <taxon>Acariformes</taxon>
        <taxon>Trombidiformes</taxon>
        <taxon>Prostigmata</taxon>
        <taxon>Eleutherengona</taxon>
        <taxon>Raphignathae</taxon>
        <taxon>Tetranychoidea</taxon>
        <taxon>Tetranychidae</taxon>
        <taxon>Tetranychus</taxon>
    </lineage>
</organism>
<dbReference type="EMBL" id="CAEY01001109">
    <property type="status" value="NOT_ANNOTATED_CDS"/>
    <property type="molecule type" value="Genomic_DNA"/>
</dbReference>
<dbReference type="AlphaFoldDB" id="T1JYW0"/>
<gene>
    <name evidence="6" type="primary">107372215</name>
</gene>
<reference evidence="7" key="1">
    <citation type="submission" date="2011-08" db="EMBL/GenBank/DDBJ databases">
        <authorList>
            <person name="Rombauts S."/>
        </authorList>
    </citation>
    <scope>NUCLEOTIDE SEQUENCE</scope>
    <source>
        <strain evidence="7">London</strain>
    </source>
</reference>
<name>T1JYW0_TETUR</name>
<dbReference type="Proteomes" id="UP000015104">
    <property type="component" value="Unassembled WGS sequence"/>
</dbReference>
<evidence type="ECO:0000256" key="3">
    <source>
        <dbReference type="PROSITE-ProRule" id="PRU00192"/>
    </source>
</evidence>
<dbReference type="SUPFAM" id="SSF50729">
    <property type="entry name" value="PH domain-like"/>
    <property type="match status" value="1"/>
</dbReference>
<keyword evidence="7" id="KW-1185">Reference proteome</keyword>
<feature type="region of interest" description="Disordered" evidence="4">
    <location>
        <begin position="449"/>
        <end position="503"/>
    </location>
</feature>
<dbReference type="PROSITE" id="PS50002">
    <property type="entry name" value="SH3"/>
    <property type="match status" value="1"/>
</dbReference>
<reference evidence="6" key="2">
    <citation type="submission" date="2015-06" db="UniProtKB">
        <authorList>
            <consortium name="EnsemblMetazoa"/>
        </authorList>
    </citation>
    <scope>IDENTIFICATION</scope>
</reference>